<accession>A0A7S0WG48</accession>
<protein>
    <submittedName>
        <fullName evidence="4">Uncharacterized protein</fullName>
    </submittedName>
</protein>
<feature type="repeat" description="ANK" evidence="3">
    <location>
        <begin position="116"/>
        <end position="148"/>
    </location>
</feature>
<dbReference type="InterPro" id="IPR002110">
    <property type="entry name" value="Ankyrin_rpt"/>
</dbReference>
<dbReference type="PANTHER" id="PTHR24173:SF74">
    <property type="entry name" value="ANKYRIN REPEAT DOMAIN-CONTAINING PROTEIN 16"/>
    <property type="match status" value="1"/>
</dbReference>
<dbReference type="Gene3D" id="1.25.40.20">
    <property type="entry name" value="Ankyrin repeat-containing domain"/>
    <property type="match status" value="2"/>
</dbReference>
<gene>
    <name evidence="4" type="ORF">POBO1169_LOCUS8347</name>
</gene>
<sequence length="642" mass="70101">MGDMQQRSDELTRKIEVEDLLLTACSLGLLADVQALVEGQECPAHVTDKNKVSALMHASARGSVEISRYLISHGAEVDCDDSQGRTALHVAAVWDHTQVVELLVRHGAYLESPDHNDETPLHLAVRHASLATIKALGRAGASTRALSRRGFTPLTEATVRGLADVVESLVREFHADVTAACKHGYAPLHLAAGLGHATVCHSLLANGAMIDGTSSSYKWTPLHCAAAAAQLECVNMLLQPAPPTKGANPNVLSGEGQTVLDLVECGTEHASHITDALKRAKGKTGKEVQQEQQDRMAEITKGSQFDALSRPAQDSAIRRWIALDEEQQVLEGLGSEVRSRLSAICRLDKDVMVTEAVQAVRGDDQFQRFMRKETIRKAFDEVRGDCNYILKYQDDPDVMYVMDKFRRLQAVLRPLDITVSLQELLTDQAGASTSADNLRNLQFARATHWEAVLAAAKAEDETAARIAAEAAVRAYSLKHAPPALLPTTSLEFAGILEGATTTTAVGPSGSDVPANTVNTEVAKSPKSPTQQQKEEYNQLLDSAIPLYERERFETWGAFWKDFCGKITQQLALLLVCFALLYTMKHYGLGPFVVLHADQANVRPISPTLLQENTLEENQKAAADGFATRVEQTTFQLEDHTEF</sequence>
<dbReference type="InterPro" id="IPR036770">
    <property type="entry name" value="Ankyrin_rpt-contain_sf"/>
</dbReference>
<feature type="repeat" description="ANK" evidence="3">
    <location>
        <begin position="83"/>
        <end position="115"/>
    </location>
</feature>
<evidence type="ECO:0000256" key="3">
    <source>
        <dbReference type="PROSITE-ProRule" id="PRU00023"/>
    </source>
</evidence>
<evidence type="ECO:0000256" key="2">
    <source>
        <dbReference type="ARBA" id="ARBA00023043"/>
    </source>
</evidence>
<dbReference type="Pfam" id="PF12796">
    <property type="entry name" value="Ank_2"/>
    <property type="match status" value="2"/>
</dbReference>
<feature type="repeat" description="ANK" evidence="3">
    <location>
        <begin position="183"/>
        <end position="215"/>
    </location>
</feature>
<dbReference type="PANTHER" id="PTHR24173">
    <property type="entry name" value="ANKYRIN REPEAT CONTAINING"/>
    <property type="match status" value="1"/>
</dbReference>
<evidence type="ECO:0000313" key="4">
    <source>
        <dbReference type="EMBL" id="CAD8665777.1"/>
    </source>
</evidence>
<keyword evidence="1" id="KW-0677">Repeat</keyword>
<evidence type="ECO:0000256" key="1">
    <source>
        <dbReference type="ARBA" id="ARBA00022737"/>
    </source>
</evidence>
<dbReference type="PROSITE" id="PS50297">
    <property type="entry name" value="ANK_REP_REGION"/>
    <property type="match status" value="4"/>
</dbReference>
<dbReference type="PROSITE" id="PS50088">
    <property type="entry name" value="ANK_REPEAT"/>
    <property type="match status" value="4"/>
</dbReference>
<name>A0A7S0WG48_9CHLO</name>
<reference evidence="4" key="1">
    <citation type="submission" date="2021-01" db="EMBL/GenBank/DDBJ databases">
        <authorList>
            <person name="Corre E."/>
            <person name="Pelletier E."/>
            <person name="Niang G."/>
            <person name="Scheremetjew M."/>
            <person name="Finn R."/>
            <person name="Kale V."/>
            <person name="Holt S."/>
            <person name="Cochrane G."/>
            <person name="Meng A."/>
            <person name="Brown T."/>
            <person name="Cohen L."/>
        </authorList>
    </citation>
    <scope>NUCLEOTIDE SEQUENCE</scope>
    <source>
        <strain evidence="4">CCMP722</strain>
    </source>
</reference>
<proteinExistence type="predicted"/>
<dbReference type="EMBL" id="HBFA01016229">
    <property type="protein sequence ID" value="CAD8665777.1"/>
    <property type="molecule type" value="Transcribed_RNA"/>
</dbReference>
<dbReference type="SUPFAM" id="SSF48403">
    <property type="entry name" value="Ankyrin repeat"/>
    <property type="match status" value="1"/>
</dbReference>
<feature type="repeat" description="ANK" evidence="3">
    <location>
        <begin position="50"/>
        <end position="82"/>
    </location>
</feature>
<dbReference type="AlphaFoldDB" id="A0A7S0WG48"/>
<keyword evidence="2 3" id="KW-0040">ANK repeat</keyword>
<dbReference type="SMART" id="SM00248">
    <property type="entry name" value="ANK"/>
    <property type="match status" value="6"/>
</dbReference>
<organism evidence="4">
    <name type="scientific">Pyramimonas obovata</name>
    <dbReference type="NCBI Taxonomy" id="1411642"/>
    <lineage>
        <taxon>Eukaryota</taxon>
        <taxon>Viridiplantae</taxon>
        <taxon>Chlorophyta</taxon>
        <taxon>Pyramimonadophyceae</taxon>
        <taxon>Pyramimonadales</taxon>
        <taxon>Pyramimonadaceae</taxon>
        <taxon>Pyramimonas</taxon>
        <taxon>Pyramimonas incertae sedis</taxon>
    </lineage>
</organism>